<dbReference type="InterPro" id="IPR002018">
    <property type="entry name" value="CarbesteraseB"/>
</dbReference>
<dbReference type="PANTHER" id="PTHR44590">
    <property type="entry name" value="CARBOXYLIC ESTER HYDROLASE-RELATED"/>
    <property type="match status" value="1"/>
</dbReference>
<dbReference type="Pfam" id="PF00135">
    <property type="entry name" value="COesterase"/>
    <property type="match status" value="1"/>
</dbReference>
<dbReference type="InterPro" id="IPR029058">
    <property type="entry name" value="AB_hydrolase_fold"/>
</dbReference>
<dbReference type="OrthoDB" id="3200163at2759"/>
<reference evidence="2 3" key="1">
    <citation type="submission" date="2014-03" db="EMBL/GenBank/DDBJ databases">
        <title>Draft genome of the hookworm Oesophagostomum dentatum.</title>
        <authorList>
            <person name="Mitreva M."/>
        </authorList>
    </citation>
    <scope>NUCLEOTIDE SEQUENCE [LARGE SCALE GENOMIC DNA]</scope>
    <source>
        <strain evidence="2 3">OD-Hann</strain>
    </source>
</reference>
<proteinExistence type="predicted"/>
<dbReference type="EMBL" id="KN609353">
    <property type="protein sequence ID" value="KHJ78738.1"/>
    <property type="molecule type" value="Genomic_DNA"/>
</dbReference>
<dbReference type="AlphaFoldDB" id="A0A0B1S084"/>
<evidence type="ECO:0000313" key="2">
    <source>
        <dbReference type="EMBL" id="KHJ78738.1"/>
    </source>
</evidence>
<evidence type="ECO:0000259" key="1">
    <source>
        <dbReference type="Pfam" id="PF00135"/>
    </source>
</evidence>
<sequence length="147" mass="16963">MIRLIVEFCFCKVRTRYGIVEGFRLDIGAGKEVDLFLGIPFAAPPVGELRFQKPQPPGHWDGVRRCVAFGPRAPQADFFWERITLGRKSEDCLYLNVFSPTWKSDEDEVLKSFLYSTINFHYSLDSIGTIDEHVPVTEYIIPNIEFR</sequence>
<name>A0A0B1S084_OESDE</name>
<dbReference type="PANTHER" id="PTHR44590:SF3">
    <property type="entry name" value="CARBOXYLESTERASE TYPE B DOMAIN-CONTAINING PROTEIN"/>
    <property type="match status" value="1"/>
</dbReference>
<dbReference type="SUPFAM" id="SSF53474">
    <property type="entry name" value="alpha/beta-Hydrolases"/>
    <property type="match status" value="1"/>
</dbReference>
<gene>
    <name evidence="2" type="ORF">OESDEN_21639</name>
</gene>
<dbReference type="PROSITE" id="PS00941">
    <property type="entry name" value="CARBOXYLESTERASE_B_2"/>
    <property type="match status" value="1"/>
</dbReference>
<keyword evidence="3" id="KW-1185">Reference proteome</keyword>
<organism evidence="2 3">
    <name type="scientific">Oesophagostomum dentatum</name>
    <name type="common">Nodular worm</name>
    <dbReference type="NCBI Taxonomy" id="61180"/>
    <lineage>
        <taxon>Eukaryota</taxon>
        <taxon>Metazoa</taxon>
        <taxon>Ecdysozoa</taxon>
        <taxon>Nematoda</taxon>
        <taxon>Chromadorea</taxon>
        <taxon>Rhabditida</taxon>
        <taxon>Rhabditina</taxon>
        <taxon>Rhabditomorpha</taxon>
        <taxon>Strongyloidea</taxon>
        <taxon>Strongylidae</taxon>
        <taxon>Oesophagostomum</taxon>
    </lineage>
</organism>
<protein>
    <recommendedName>
        <fullName evidence="1">Carboxylesterase type B domain-containing protein</fullName>
    </recommendedName>
</protein>
<accession>A0A0B1S084</accession>
<feature type="domain" description="Carboxylesterase type B" evidence="1">
    <location>
        <begin position="12"/>
        <end position="107"/>
    </location>
</feature>
<evidence type="ECO:0000313" key="3">
    <source>
        <dbReference type="Proteomes" id="UP000053660"/>
    </source>
</evidence>
<dbReference type="InterPro" id="IPR019819">
    <property type="entry name" value="Carboxylesterase_B_CS"/>
</dbReference>
<dbReference type="Gene3D" id="3.40.50.1820">
    <property type="entry name" value="alpha/beta hydrolase"/>
    <property type="match status" value="1"/>
</dbReference>
<dbReference type="Proteomes" id="UP000053660">
    <property type="component" value="Unassembled WGS sequence"/>
</dbReference>